<keyword evidence="3" id="KW-1185">Reference proteome</keyword>
<accession>A0A937CXK4</accession>
<dbReference type="Proteomes" id="UP000605848">
    <property type="component" value="Unassembled WGS sequence"/>
</dbReference>
<protein>
    <submittedName>
        <fullName evidence="2">Formylglycine-generating enzyme family protein</fullName>
    </submittedName>
</protein>
<dbReference type="SUPFAM" id="SSF56436">
    <property type="entry name" value="C-type lectin-like"/>
    <property type="match status" value="1"/>
</dbReference>
<reference evidence="2" key="1">
    <citation type="submission" date="2021-01" db="EMBL/GenBank/DDBJ databases">
        <title>Microvirga sp.</title>
        <authorList>
            <person name="Kim M.K."/>
        </authorList>
    </citation>
    <scope>NUCLEOTIDE SEQUENCE</scope>
    <source>
        <strain evidence="2">5420S-16</strain>
    </source>
</reference>
<dbReference type="InterPro" id="IPR005532">
    <property type="entry name" value="SUMF_dom"/>
</dbReference>
<name>A0A937CXK4_9HYPH</name>
<dbReference type="InterPro" id="IPR051043">
    <property type="entry name" value="Sulfatase_Mod_Factor_Kinase"/>
</dbReference>
<dbReference type="Pfam" id="PF03781">
    <property type="entry name" value="FGE-sulfatase"/>
    <property type="match status" value="1"/>
</dbReference>
<dbReference type="PANTHER" id="PTHR23150:SF19">
    <property type="entry name" value="FORMYLGLYCINE-GENERATING ENZYME"/>
    <property type="match status" value="1"/>
</dbReference>
<dbReference type="InterPro" id="IPR042095">
    <property type="entry name" value="SUMF_sf"/>
</dbReference>
<dbReference type="RefSeq" id="WP_202061850.1">
    <property type="nucleotide sequence ID" value="NZ_JAEQMY010000025.1"/>
</dbReference>
<dbReference type="GO" id="GO:0120147">
    <property type="term" value="F:formylglycine-generating oxidase activity"/>
    <property type="evidence" value="ECO:0007669"/>
    <property type="project" value="TreeGrafter"/>
</dbReference>
<gene>
    <name evidence="2" type="ORF">JKG68_16965</name>
</gene>
<evidence type="ECO:0000313" key="3">
    <source>
        <dbReference type="Proteomes" id="UP000605848"/>
    </source>
</evidence>
<evidence type="ECO:0000313" key="2">
    <source>
        <dbReference type="EMBL" id="MBL0405658.1"/>
    </source>
</evidence>
<dbReference type="PANTHER" id="PTHR23150">
    <property type="entry name" value="SULFATASE MODIFYING FACTOR 1, 2"/>
    <property type="match status" value="1"/>
</dbReference>
<evidence type="ECO:0000259" key="1">
    <source>
        <dbReference type="Pfam" id="PF03781"/>
    </source>
</evidence>
<comment type="caution">
    <text evidence="2">The sequence shown here is derived from an EMBL/GenBank/DDBJ whole genome shotgun (WGS) entry which is preliminary data.</text>
</comment>
<sequence>MFQGIKDKADGLGREKKGLTRRKLLRAASFVALARCAPALLGHSNRVLAQGGRQANETYTNSIGMEFVPIPAGRFLMGSPDSDPEARAFEKPQHEVTISRPFHLGRYEVTQAQWEAVMGSNPYTLDRSNPYYNPPGMAERITRPDHPATVSWNDAQEFIARLNRLEGGNRYRLPTEAEWEYAARAGTTTAYSFGDNDADLGRHAWFGEDFATGGTHPVGQKAPNPWGLHDIHGNAWEWVQDWFDAAYYARSPSVDPTGPRQGSKHVVRGGSWHATATSWRTAFRRDYDPDYRGISIGFRLLRTAE</sequence>
<proteinExistence type="predicted"/>
<feature type="domain" description="Sulfatase-modifying factor enzyme-like" evidence="1">
    <location>
        <begin position="66"/>
        <end position="302"/>
    </location>
</feature>
<organism evidence="2 3">
    <name type="scientific">Microvirga aerilata</name>
    <dbReference type="NCBI Taxonomy" id="670292"/>
    <lineage>
        <taxon>Bacteria</taxon>
        <taxon>Pseudomonadati</taxon>
        <taxon>Pseudomonadota</taxon>
        <taxon>Alphaproteobacteria</taxon>
        <taxon>Hyphomicrobiales</taxon>
        <taxon>Methylobacteriaceae</taxon>
        <taxon>Microvirga</taxon>
    </lineage>
</organism>
<dbReference type="InterPro" id="IPR016187">
    <property type="entry name" value="CTDL_fold"/>
</dbReference>
<dbReference type="AlphaFoldDB" id="A0A937CXK4"/>
<dbReference type="Gene3D" id="3.90.1580.10">
    <property type="entry name" value="paralog of FGE (formylglycine-generating enzyme)"/>
    <property type="match status" value="1"/>
</dbReference>
<dbReference type="EMBL" id="JAEQMY010000025">
    <property type="protein sequence ID" value="MBL0405658.1"/>
    <property type="molecule type" value="Genomic_DNA"/>
</dbReference>